<dbReference type="InterPro" id="IPR013083">
    <property type="entry name" value="Znf_RING/FYVE/PHD"/>
</dbReference>
<dbReference type="GO" id="GO:0140002">
    <property type="term" value="F:histone H3K4me3 reader activity"/>
    <property type="evidence" value="ECO:0007669"/>
    <property type="project" value="EnsemblFungi"/>
</dbReference>
<evidence type="ECO:0000259" key="10">
    <source>
        <dbReference type="PROSITE" id="PS50016"/>
    </source>
</evidence>
<feature type="region of interest" description="Disordered" evidence="9">
    <location>
        <begin position="121"/>
        <end position="174"/>
    </location>
</feature>
<reference evidence="12 13" key="1">
    <citation type="submission" date="2014-12" db="EMBL/GenBank/DDBJ databases">
        <authorList>
            <person name="Neuveglise Cecile"/>
        </authorList>
    </citation>
    <scope>NUCLEOTIDE SEQUENCE [LARGE SCALE GENOMIC DNA]</scope>
    <source>
        <strain evidence="12 13">CBS 12615</strain>
    </source>
</reference>
<dbReference type="GO" id="GO:0000977">
    <property type="term" value="F:RNA polymerase II transcription regulatory region sequence-specific DNA binding"/>
    <property type="evidence" value="ECO:0007669"/>
    <property type="project" value="TreeGrafter"/>
</dbReference>
<evidence type="ECO:0000256" key="3">
    <source>
        <dbReference type="ARBA" id="ARBA00021616"/>
    </source>
</evidence>
<evidence type="ECO:0000256" key="7">
    <source>
        <dbReference type="ARBA" id="ARBA00023242"/>
    </source>
</evidence>
<keyword evidence="4" id="KW-0479">Metal-binding</keyword>
<dbReference type="OrthoDB" id="79252at2759"/>
<dbReference type="RefSeq" id="XP_022627131.1">
    <property type="nucleotide sequence ID" value="XM_022773624.1"/>
</dbReference>
<dbReference type="InterPro" id="IPR001965">
    <property type="entry name" value="Znf_PHD"/>
</dbReference>
<dbReference type="PROSITE" id="PS50016">
    <property type="entry name" value="ZF_PHD_2"/>
    <property type="match status" value="1"/>
</dbReference>
<feature type="region of interest" description="Disordered" evidence="9">
    <location>
        <begin position="1"/>
        <end position="22"/>
    </location>
</feature>
<dbReference type="PANTHER" id="PTHR11477:SF0">
    <property type="entry name" value="IP08861P-RELATED"/>
    <property type="match status" value="1"/>
</dbReference>
<dbReference type="InterPro" id="IPR019786">
    <property type="entry name" value="Zinc_finger_PHD-type_CS"/>
</dbReference>
<name>A0A0C7MM09_9SACH</name>
<dbReference type="InterPro" id="IPR003618">
    <property type="entry name" value="TFIIS_cen_dom"/>
</dbReference>
<feature type="domain" description="PHD-type" evidence="10">
    <location>
        <begin position="49"/>
        <end position="107"/>
    </location>
</feature>
<dbReference type="SUPFAM" id="SSF46942">
    <property type="entry name" value="Elongation factor TFIIS domain 2"/>
    <property type="match status" value="1"/>
</dbReference>
<dbReference type="Pfam" id="PF07744">
    <property type="entry name" value="SPOC"/>
    <property type="match status" value="1"/>
</dbReference>
<organism evidence="12 13">
    <name type="scientific">Lachancea lanzarotensis</name>
    <dbReference type="NCBI Taxonomy" id="1245769"/>
    <lineage>
        <taxon>Eukaryota</taxon>
        <taxon>Fungi</taxon>
        <taxon>Dikarya</taxon>
        <taxon>Ascomycota</taxon>
        <taxon>Saccharomycotina</taxon>
        <taxon>Saccharomycetes</taxon>
        <taxon>Saccharomycetales</taxon>
        <taxon>Saccharomycetaceae</taxon>
        <taxon>Lachancea</taxon>
    </lineage>
</organism>
<keyword evidence="7" id="KW-0539">Nucleus</keyword>
<feature type="compositionally biased region" description="Basic and acidic residues" evidence="9">
    <location>
        <begin position="121"/>
        <end position="139"/>
    </location>
</feature>
<dbReference type="Gene3D" id="3.30.40.10">
    <property type="entry name" value="Zinc/RING finger domain, C3HC4 (zinc finger)"/>
    <property type="match status" value="1"/>
</dbReference>
<accession>A0A0C7MM09</accession>
<dbReference type="EMBL" id="LN736361">
    <property type="protein sequence ID" value="CEP60893.1"/>
    <property type="molecule type" value="Genomic_DNA"/>
</dbReference>
<evidence type="ECO:0000256" key="1">
    <source>
        <dbReference type="ARBA" id="ARBA00002311"/>
    </source>
</evidence>
<evidence type="ECO:0000256" key="8">
    <source>
        <dbReference type="PROSITE-ProRule" id="PRU00146"/>
    </source>
</evidence>
<evidence type="ECO:0000313" key="13">
    <source>
        <dbReference type="Proteomes" id="UP000054304"/>
    </source>
</evidence>
<feature type="compositionally biased region" description="Basic and acidic residues" evidence="9">
    <location>
        <begin position="349"/>
        <end position="360"/>
    </location>
</feature>
<evidence type="ECO:0000256" key="9">
    <source>
        <dbReference type="SAM" id="MobiDB-lite"/>
    </source>
</evidence>
<sequence length="546" mass="62932">MDETIRRSSRSNKGTNPHLQRQRQAELEYIKARKVQQSNEKPDEDKPEVVKCLVCGTTDENYDEDNDPNGDMIQCDTCNTWQHIKCMTGNESAEDIENYDCSLCSPSKYTNLTFAINPADESKRSYEKSKVDNDQKDYTNDGLENISEGTEEEVSHRPIKRKRKSKPRVGDIKDKETKLRESALKMFKDLFTKYIIPDTTAARTFQLPSDTSIDEMSGHLSSELERELYEVCINNDTGTLNDAYKEKVRVLFSNLKDQKNIDMKTLVINKKLPFNKLVKMSVNELINPDLRHFREKVDNEALDNLVLEQPNRPKYHKTHKGDELIEDPNAYEPEDIIFNRDIVATKLKENSDNDSSHHSDYANSMGSNHDGKGSEENVTSTRARLAEEYWACSLDYKETRTKFRGNIRFLASSHDISNTLRRDAIGDGKFVVEGRLKDEDAEGYIEQMATTRTFLAYALRPLTNYQDSQQSEAFYEFLSSRQRYGALKAKRQYVRHVYVIPYSERHQLGVLKHLHLADHGEKENDLTEGDSFLIVAVVRPDMLDVT</sequence>
<keyword evidence="6" id="KW-0862">Zinc</keyword>
<gene>
    <name evidence="12" type="ORF">LALA0_S02e02080g</name>
</gene>
<dbReference type="GO" id="GO:0003682">
    <property type="term" value="F:chromatin binding"/>
    <property type="evidence" value="ECO:0007669"/>
    <property type="project" value="EnsemblFungi"/>
</dbReference>
<feature type="domain" description="TFIIS central" evidence="11">
    <location>
        <begin position="179"/>
        <end position="313"/>
    </location>
</feature>
<dbReference type="CDD" id="cd21542">
    <property type="entry name" value="SPOC_Bye1p-like"/>
    <property type="match status" value="1"/>
</dbReference>
<dbReference type="SMART" id="SM00249">
    <property type="entry name" value="PHD"/>
    <property type="match status" value="1"/>
</dbReference>
<dbReference type="GO" id="GO:0008270">
    <property type="term" value="F:zinc ion binding"/>
    <property type="evidence" value="ECO:0007669"/>
    <property type="project" value="UniProtKB-KW"/>
</dbReference>
<dbReference type="GeneID" id="34684303"/>
<dbReference type="Pfam" id="PF00628">
    <property type="entry name" value="PHD"/>
    <property type="match status" value="1"/>
</dbReference>
<evidence type="ECO:0000256" key="5">
    <source>
        <dbReference type="ARBA" id="ARBA00022771"/>
    </source>
</evidence>
<dbReference type="AlphaFoldDB" id="A0A0C7MM09"/>
<evidence type="ECO:0000313" key="12">
    <source>
        <dbReference type="EMBL" id="CEP60893.1"/>
    </source>
</evidence>
<dbReference type="GO" id="GO:0006351">
    <property type="term" value="P:DNA-templated transcription"/>
    <property type="evidence" value="ECO:0007669"/>
    <property type="project" value="InterPro"/>
</dbReference>
<evidence type="ECO:0000256" key="6">
    <source>
        <dbReference type="ARBA" id="ARBA00022833"/>
    </source>
</evidence>
<dbReference type="InterPro" id="IPR036575">
    <property type="entry name" value="TFIIS_cen_dom_sf"/>
</dbReference>
<keyword evidence="13" id="KW-1185">Reference proteome</keyword>
<dbReference type="GO" id="GO:0005634">
    <property type="term" value="C:nucleus"/>
    <property type="evidence" value="ECO:0007669"/>
    <property type="project" value="TreeGrafter"/>
</dbReference>
<dbReference type="Pfam" id="PF07500">
    <property type="entry name" value="TFIIS_M"/>
    <property type="match status" value="1"/>
</dbReference>
<evidence type="ECO:0000256" key="2">
    <source>
        <dbReference type="ARBA" id="ARBA00011050"/>
    </source>
</evidence>
<dbReference type="InterPro" id="IPR019787">
    <property type="entry name" value="Znf_PHD-finger"/>
</dbReference>
<dbReference type="InterPro" id="IPR012921">
    <property type="entry name" value="SPOC_C"/>
</dbReference>
<feature type="region of interest" description="Disordered" evidence="9">
    <location>
        <begin position="349"/>
        <end position="380"/>
    </location>
</feature>
<dbReference type="SMART" id="SM00510">
    <property type="entry name" value="TFS2M"/>
    <property type="match status" value="1"/>
</dbReference>
<feature type="compositionally biased region" description="Basic residues" evidence="9">
    <location>
        <begin position="157"/>
        <end position="167"/>
    </location>
</feature>
<dbReference type="HOGENOM" id="CLU_495285_0_0_1"/>
<proteinExistence type="inferred from homology"/>
<evidence type="ECO:0000256" key="4">
    <source>
        <dbReference type="ARBA" id="ARBA00022723"/>
    </source>
</evidence>
<evidence type="ECO:0000259" key="11">
    <source>
        <dbReference type="PROSITE" id="PS51321"/>
    </source>
</evidence>
<dbReference type="Proteomes" id="UP000054304">
    <property type="component" value="Unassembled WGS sequence"/>
</dbReference>
<comment type="similarity">
    <text evidence="2">Belongs to the BYE1 family.</text>
</comment>
<dbReference type="Gene3D" id="1.10.472.30">
    <property type="entry name" value="Transcription elongation factor S-II, central domain"/>
    <property type="match status" value="1"/>
</dbReference>
<dbReference type="PROSITE" id="PS01359">
    <property type="entry name" value="ZF_PHD_1"/>
    <property type="match status" value="1"/>
</dbReference>
<dbReference type="InterPro" id="IPR011011">
    <property type="entry name" value="Znf_FYVE_PHD"/>
</dbReference>
<comment type="function">
    <text evidence="1">Negative regulator of transcription elongation.</text>
</comment>
<dbReference type="SUPFAM" id="SSF57903">
    <property type="entry name" value="FYVE/PHD zinc finger"/>
    <property type="match status" value="1"/>
</dbReference>
<dbReference type="PANTHER" id="PTHR11477">
    <property type="entry name" value="TRANSCRIPTION FACTOR S-II ZINC FINGER DOMAIN-CONTAINING PROTEIN"/>
    <property type="match status" value="1"/>
</dbReference>
<dbReference type="GO" id="GO:0000122">
    <property type="term" value="P:negative regulation of transcription by RNA polymerase II"/>
    <property type="evidence" value="ECO:0007669"/>
    <property type="project" value="EnsemblFungi"/>
</dbReference>
<dbReference type="STRING" id="1245769.A0A0C7MM09"/>
<keyword evidence="5 8" id="KW-0863">Zinc-finger</keyword>
<dbReference type="PROSITE" id="PS51321">
    <property type="entry name" value="TFIIS_CENTRAL"/>
    <property type="match status" value="1"/>
</dbReference>
<protein>
    <recommendedName>
        <fullName evidence="3">Transcription factor BYE1</fullName>
    </recommendedName>
</protein>